<protein>
    <submittedName>
        <fullName evidence="4">Serine hydrolase</fullName>
    </submittedName>
</protein>
<dbReference type="Proteomes" id="UP000245168">
    <property type="component" value="Unassembled WGS sequence"/>
</dbReference>
<keyword evidence="5" id="KW-1185">Reference proteome</keyword>
<evidence type="ECO:0000256" key="2">
    <source>
        <dbReference type="SAM" id="SignalP"/>
    </source>
</evidence>
<evidence type="ECO:0000313" key="4">
    <source>
        <dbReference type="EMBL" id="PWE17940.1"/>
    </source>
</evidence>
<comment type="caution">
    <text evidence="4">The sequence shown here is derived from an EMBL/GenBank/DDBJ whole genome shotgun (WGS) entry which is preliminary data.</text>
</comment>
<dbReference type="SUPFAM" id="SSF56601">
    <property type="entry name" value="beta-lactamase/transpeptidase-like"/>
    <property type="match status" value="1"/>
</dbReference>
<dbReference type="OrthoDB" id="9814204at2"/>
<feature type="chain" id="PRO_5015775885" evidence="2">
    <location>
        <begin position="22"/>
        <end position="400"/>
    </location>
</feature>
<dbReference type="EMBL" id="QEXV01000002">
    <property type="protein sequence ID" value="PWE17940.1"/>
    <property type="molecule type" value="Genomic_DNA"/>
</dbReference>
<dbReference type="PANTHER" id="PTHR43283">
    <property type="entry name" value="BETA-LACTAMASE-RELATED"/>
    <property type="match status" value="1"/>
</dbReference>
<evidence type="ECO:0000256" key="1">
    <source>
        <dbReference type="ARBA" id="ARBA00022801"/>
    </source>
</evidence>
<dbReference type="Gene3D" id="3.40.710.10">
    <property type="entry name" value="DD-peptidase/beta-lactamase superfamily"/>
    <property type="match status" value="1"/>
</dbReference>
<organism evidence="4 5">
    <name type="scientific">Marinicauda salina</name>
    <dbReference type="NCBI Taxonomy" id="2135793"/>
    <lineage>
        <taxon>Bacteria</taxon>
        <taxon>Pseudomonadati</taxon>
        <taxon>Pseudomonadota</taxon>
        <taxon>Alphaproteobacteria</taxon>
        <taxon>Maricaulales</taxon>
        <taxon>Maricaulaceae</taxon>
        <taxon>Marinicauda</taxon>
    </lineage>
</organism>
<keyword evidence="2" id="KW-0732">Signal</keyword>
<dbReference type="InterPro" id="IPR050789">
    <property type="entry name" value="Diverse_Enzym_Activities"/>
</dbReference>
<dbReference type="GO" id="GO:0016787">
    <property type="term" value="F:hydrolase activity"/>
    <property type="evidence" value="ECO:0007669"/>
    <property type="project" value="UniProtKB-KW"/>
</dbReference>
<gene>
    <name evidence="4" type="ORF">DDZ18_05030</name>
</gene>
<dbReference type="PANTHER" id="PTHR43283:SF11">
    <property type="entry name" value="BETA-LACTAMASE-RELATED DOMAIN-CONTAINING PROTEIN"/>
    <property type="match status" value="1"/>
</dbReference>
<reference evidence="5" key="1">
    <citation type="submission" date="2018-05" db="EMBL/GenBank/DDBJ databases">
        <authorList>
            <person name="Liu B.-T."/>
        </authorList>
    </citation>
    <scope>NUCLEOTIDE SEQUENCE [LARGE SCALE GENOMIC DNA]</scope>
    <source>
        <strain evidence="5">WD6-1</strain>
    </source>
</reference>
<dbReference type="InterPro" id="IPR001466">
    <property type="entry name" value="Beta-lactam-related"/>
</dbReference>
<keyword evidence="1 4" id="KW-0378">Hydrolase</keyword>
<name>A0A2U2BVC4_9PROT</name>
<sequence>MLDKLTISICGALALTATAAAQDYFPPADDAAWERRAPEDAGFDPEALQAAIDFAVANETRHDDPALEAVSPASNLPVTVPLTWSFEPFSSPVGPLKERGAPTGIILRDGYIVAEWGEPERVDMTFSVSKSFLSHVVGLAVDDGLIDSVADPVAGYVDDDRFHTDHNAPITWDQMLRQTSGWWGTLFDKPAWADRPSRDDPASDLVAGPPEPGAEWEYNDVRVNALALAALHVWRRPLPEVLRERIMDPIGASEDWVWHGYENSYVTIDGEEIQSVSGGGHWGGGMWLTAYDQARFGLLGLNRGEWDGERLLSDAWYDASLTPTEVFPSYGYMNFFLNRADDERAAIAAPSAPDSAFAYLGAGSNVVFIDPEHDIVAVVRWIDSGERNGFIERLMAAVEE</sequence>
<evidence type="ECO:0000259" key="3">
    <source>
        <dbReference type="Pfam" id="PF00144"/>
    </source>
</evidence>
<feature type="domain" description="Beta-lactamase-related" evidence="3">
    <location>
        <begin position="125"/>
        <end position="379"/>
    </location>
</feature>
<dbReference type="RefSeq" id="WP_109252294.1">
    <property type="nucleotide sequence ID" value="NZ_QEXV01000002.1"/>
</dbReference>
<proteinExistence type="predicted"/>
<dbReference type="InterPro" id="IPR012338">
    <property type="entry name" value="Beta-lactam/transpept-like"/>
</dbReference>
<dbReference type="Pfam" id="PF00144">
    <property type="entry name" value="Beta-lactamase"/>
    <property type="match status" value="1"/>
</dbReference>
<dbReference type="AlphaFoldDB" id="A0A2U2BVC4"/>
<evidence type="ECO:0000313" key="5">
    <source>
        <dbReference type="Proteomes" id="UP000245168"/>
    </source>
</evidence>
<accession>A0A2U2BVC4</accession>
<feature type="signal peptide" evidence="2">
    <location>
        <begin position="1"/>
        <end position="21"/>
    </location>
</feature>